<sequence length="77" mass="8477">MQILRYHQLVMRREEDYSRGAAKALNAASAQDQRPTHSIHITAPIALYLASSNLLRRSCLRSLSISSSGPSPSPVTQ</sequence>
<name>A0A5B7GK19_PORTR</name>
<evidence type="ECO:0000313" key="2">
    <source>
        <dbReference type="Proteomes" id="UP000324222"/>
    </source>
</evidence>
<comment type="caution">
    <text evidence="1">The sequence shown here is derived from an EMBL/GenBank/DDBJ whole genome shotgun (WGS) entry which is preliminary data.</text>
</comment>
<protein>
    <submittedName>
        <fullName evidence="1">Uncharacterized protein</fullName>
    </submittedName>
</protein>
<reference evidence="1 2" key="1">
    <citation type="submission" date="2019-05" db="EMBL/GenBank/DDBJ databases">
        <title>Another draft genome of Portunus trituberculatus and its Hox gene families provides insights of decapod evolution.</title>
        <authorList>
            <person name="Jeong J.-H."/>
            <person name="Song I."/>
            <person name="Kim S."/>
            <person name="Choi T."/>
            <person name="Kim D."/>
            <person name="Ryu S."/>
            <person name="Kim W."/>
        </authorList>
    </citation>
    <scope>NUCLEOTIDE SEQUENCE [LARGE SCALE GENOMIC DNA]</scope>
    <source>
        <tissue evidence="1">Muscle</tissue>
    </source>
</reference>
<accession>A0A5B7GK19</accession>
<dbReference type="Proteomes" id="UP000324222">
    <property type="component" value="Unassembled WGS sequence"/>
</dbReference>
<gene>
    <name evidence="1" type="ORF">E2C01_053340</name>
</gene>
<keyword evidence="2" id="KW-1185">Reference proteome</keyword>
<dbReference type="AlphaFoldDB" id="A0A5B7GK19"/>
<dbReference type="EMBL" id="VSRR010016464">
    <property type="protein sequence ID" value="MPC59322.1"/>
    <property type="molecule type" value="Genomic_DNA"/>
</dbReference>
<proteinExistence type="predicted"/>
<organism evidence="1 2">
    <name type="scientific">Portunus trituberculatus</name>
    <name type="common">Swimming crab</name>
    <name type="synonym">Neptunus trituberculatus</name>
    <dbReference type="NCBI Taxonomy" id="210409"/>
    <lineage>
        <taxon>Eukaryota</taxon>
        <taxon>Metazoa</taxon>
        <taxon>Ecdysozoa</taxon>
        <taxon>Arthropoda</taxon>
        <taxon>Crustacea</taxon>
        <taxon>Multicrustacea</taxon>
        <taxon>Malacostraca</taxon>
        <taxon>Eumalacostraca</taxon>
        <taxon>Eucarida</taxon>
        <taxon>Decapoda</taxon>
        <taxon>Pleocyemata</taxon>
        <taxon>Brachyura</taxon>
        <taxon>Eubrachyura</taxon>
        <taxon>Portunoidea</taxon>
        <taxon>Portunidae</taxon>
        <taxon>Portuninae</taxon>
        <taxon>Portunus</taxon>
    </lineage>
</organism>
<evidence type="ECO:0000313" key="1">
    <source>
        <dbReference type="EMBL" id="MPC59322.1"/>
    </source>
</evidence>